<keyword evidence="5 6" id="KW-0472">Membrane</keyword>
<keyword evidence="8" id="KW-1185">Reference proteome</keyword>
<organism evidence="7 8">
    <name type="scientific">Crateriforma conspicua</name>
    <dbReference type="NCBI Taxonomy" id="2527996"/>
    <lineage>
        <taxon>Bacteria</taxon>
        <taxon>Pseudomonadati</taxon>
        <taxon>Planctomycetota</taxon>
        <taxon>Planctomycetia</taxon>
        <taxon>Planctomycetales</taxon>
        <taxon>Planctomycetaceae</taxon>
        <taxon>Crateriforma</taxon>
    </lineage>
</organism>
<feature type="transmembrane region" description="Helical" evidence="6">
    <location>
        <begin position="323"/>
        <end position="341"/>
    </location>
</feature>
<comment type="caution">
    <text evidence="7">The sequence shown here is derived from an EMBL/GenBank/DDBJ whole genome shotgun (WGS) entry which is preliminary data.</text>
</comment>
<feature type="transmembrane region" description="Helical" evidence="6">
    <location>
        <begin position="353"/>
        <end position="372"/>
    </location>
</feature>
<feature type="transmembrane region" description="Helical" evidence="6">
    <location>
        <begin position="141"/>
        <end position="158"/>
    </location>
</feature>
<sequence length="440" mass="48127">MAIRQILMVPLLIRLWGPECYGEWLALSAIPTFLAMSNLGLGTAAAIAIGMEASAGKVQQAWGLFASTTVILLAFFTLIFCGFAGVLLWFPEVAGHYEHLKSPVAIVVCLAMTTLLKLLAPTWQGWWIGVRRPAMANHWNNLNGFVELVICILIVASGGDALMLASMLLAWNVVWIFAYSFATLRMLRSQTEVRILFKPQWHRTTKLLRTGLGHQLSPLWQAILFQGSILLAASLLGPAGAALWGSLRIMVRAGCQIIELVSQSLGPEFQLAYGSEDREQLRKLHSVGLSSSIGISAIGIFALVTIGPYVFDVWTDGQFSVGNLAWWTMSSSLLPFSMWWVSGELQRATNSPWFINLCGVVVSLLSVGIMYACSGLGIIAFCFGGLCFDGIMALLVLNRTLQMLDADLRFSLTEGIETLSDWAKTFVEGQAINNSKEQPS</sequence>
<evidence type="ECO:0000256" key="2">
    <source>
        <dbReference type="ARBA" id="ARBA00022475"/>
    </source>
</evidence>
<dbReference type="Proteomes" id="UP000317238">
    <property type="component" value="Unassembled WGS sequence"/>
</dbReference>
<evidence type="ECO:0000256" key="5">
    <source>
        <dbReference type="ARBA" id="ARBA00023136"/>
    </source>
</evidence>
<evidence type="ECO:0008006" key="9">
    <source>
        <dbReference type="Google" id="ProtNLM"/>
    </source>
</evidence>
<dbReference type="InterPro" id="IPR050833">
    <property type="entry name" value="Poly_Biosynth_Transport"/>
</dbReference>
<feature type="transmembrane region" description="Helical" evidence="6">
    <location>
        <begin position="378"/>
        <end position="397"/>
    </location>
</feature>
<accession>A0A5C5XU63</accession>
<dbReference type="AlphaFoldDB" id="A0A5C5XU63"/>
<dbReference type="EMBL" id="SJPL01000002">
    <property type="protein sequence ID" value="TWT65565.1"/>
    <property type="molecule type" value="Genomic_DNA"/>
</dbReference>
<protein>
    <recommendedName>
        <fullName evidence="9">Polysaccharide biosynthesis protein</fullName>
    </recommendedName>
</protein>
<evidence type="ECO:0000256" key="3">
    <source>
        <dbReference type="ARBA" id="ARBA00022692"/>
    </source>
</evidence>
<dbReference type="GO" id="GO:0005886">
    <property type="term" value="C:plasma membrane"/>
    <property type="evidence" value="ECO:0007669"/>
    <property type="project" value="UniProtKB-SubCell"/>
</dbReference>
<dbReference type="PANTHER" id="PTHR30250:SF26">
    <property type="entry name" value="PSMA PROTEIN"/>
    <property type="match status" value="1"/>
</dbReference>
<evidence type="ECO:0000313" key="8">
    <source>
        <dbReference type="Proteomes" id="UP000317238"/>
    </source>
</evidence>
<dbReference type="PANTHER" id="PTHR30250">
    <property type="entry name" value="PST FAMILY PREDICTED COLANIC ACID TRANSPORTER"/>
    <property type="match status" value="1"/>
</dbReference>
<evidence type="ECO:0000256" key="4">
    <source>
        <dbReference type="ARBA" id="ARBA00022989"/>
    </source>
</evidence>
<keyword evidence="2" id="KW-1003">Cell membrane</keyword>
<reference evidence="7 8" key="1">
    <citation type="submission" date="2019-02" db="EMBL/GenBank/DDBJ databases">
        <title>Deep-cultivation of Planctomycetes and their phenomic and genomic characterization uncovers novel biology.</title>
        <authorList>
            <person name="Wiegand S."/>
            <person name="Jogler M."/>
            <person name="Boedeker C."/>
            <person name="Pinto D."/>
            <person name="Vollmers J."/>
            <person name="Rivas-Marin E."/>
            <person name="Kohn T."/>
            <person name="Peeters S.H."/>
            <person name="Heuer A."/>
            <person name="Rast P."/>
            <person name="Oberbeckmann S."/>
            <person name="Bunk B."/>
            <person name="Jeske O."/>
            <person name="Meyerdierks A."/>
            <person name="Storesund J.E."/>
            <person name="Kallscheuer N."/>
            <person name="Luecker S."/>
            <person name="Lage O.M."/>
            <person name="Pohl T."/>
            <person name="Merkel B.J."/>
            <person name="Hornburger P."/>
            <person name="Mueller R.-W."/>
            <person name="Bruemmer F."/>
            <person name="Labrenz M."/>
            <person name="Spormann A.M."/>
            <person name="Op Den Camp H."/>
            <person name="Overmann J."/>
            <person name="Amann R."/>
            <person name="Jetten M.S.M."/>
            <person name="Mascher T."/>
            <person name="Medema M.H."/>
            <person name="Devos D.P."/>
            <person name="Kaster A.-K."/>
            <person name="Ovreas L."/>
            <person name="Rohde M."/>
            <person name="Galperin M.Y."/>
            <person name="Jogler C."/>
        </authorList>
    </citation>
    <scope>NUCLEOTIDE SEQUENCE [LARGE SCALE GENOMIC DNA]</scope>
    <source>
        <strain evidence="7 8">Pan14r</strain>
    </source>
</reference>
<evidence type="ECO:0000256" key="1">
    <source>
        <dbReference type="ARBA" id="ARBA00004651"/>
    </source>
</evidence>
<feature type="transmembrane region" description="Helical" evidence="6">
    <location>
        <begin position="61"/>
        <end position="90"/>
    </location>
</feature>
<feature type="transmembrane region" description="Helical" evidence="6">
    <location>
        <begin position="164"/>
        <end position="184"/>
    </location>
</feature>
<comment type="subcellular location">
    <subcellularLocation>
        <location evidence="1">Cell membrane</location>
        <topology evidence="1">Multi-pass membrane protein</topology>
    </subcellularLocation>
</comment>
<proteinExistence type="predicted"/>
<evidence type="ECO:0000256" key="6">
    <source>
        <dbReference type="SAM" id="Phobius"/>
    </source>
</evidence>
<name>A0A5C5XU63_9PLAN</name>
<feature type="transmembrane region" description="Helical" evidence="6">
    <location>
        <begin position="287"/>
        <end position="311"/>
    </location>
</feature>
<evidence type="ECO:0000313" key="7">
    <source>
        <dbReference type="EMBL" id="TWT65565.1"/>
    </source>
</evidence>
<feature type="transmembrane region" description="Helical" evidence="6">
    <location>
        <begin position="102"/>
        <end position="120"/>
    </location>
</feature>
<keyword evidence="3 6" id="KW-0812">Transmembrane</keyword>
<gene>
    <name evidence="7" type="ORF">Pan14r_51120</name>
</gene>
<keyword evidence="4 6" id="KW-1133">Transmembrane helix</keyword>
<feature type="transmembrane region" description="Helical" evidence="6">
    <location>
        <begin position="24"/>
        <end position="49"/>
    </location>
</feature>